<dbReference type="Gene3D" id="3.90.730.10">
    <property type="entry name" value="Ribonuclease T2-like"/>
    <property type="match status" value="1"/>
</dbReference>
<evidence type="ECO:0000256" key="2">
    <source>
        <dbReference type="RuleBase" id="RU004328"/>
    </source>
</evidence>
<dbReference type="PANTHER" id="PTHR11240">
    <property type="entry name" value="RIBONUCLEASE T2"/>
    <property type="match status" value="1"/>
</dbReference>
<dbReference type="Pfam" id="PF00445">
    <property type="entry name" value="Ribonuclease_T2"/>
    <property type="match status" value="1"/>
</dbReference>
<dbReference type="SUPFAM" id="SSF55895">
    <property type="entry name" value="Ribonuclease Rh-like"/>
    <property type="match status" value="1"/>
</dbReference>
<keyword evidence="4" id="KW-1185">Reference proteome</keyword>
<proteinExistence type="inferred from homology"/>
<gene>
    <name evidence="3" type="ORF">LSAA_6873</name>
</gene>
<dbReference type="Proteomes" id="UP000675881">
    <property type="component" value="Chromosome 2"/>
</dbReference>
<dbReference type="EMBL" id="HG994581">
    <property type="protein sequence ID" value="CAF2868167.1"/>
    <property type="molecule type" value="Genomic_DNA"/>
</dbReference>
<reference evidence="3" key="1">
    <citation type="submission" date="2021-02" db="EMBL/GenBank/DDBJ databases">
        <authorList>
            <person name="Bekaert M."/>
        </authorList>
    </citation>
    <scope>NUCLEOTIDE SEQUENCE</scope>
    <source>
        <strain evidence="3">IoA-00</strain>
    </source>
</reference>
<organism evidence="3 4">
    <name type="scientific">Lepeophtheirus salmonis</name>
    <name type="common">Salmon louse</name>
    <name type="synonym">Caligus salmonis</name>
    <dbReference type="NCBI Taxonomy" id="72036"/>
    <lineage>
        <taxon>Eukaryota</taxon>
        <taxon>Metazoa</taxon>
        <taxon>Ecdysozoa</taxon>
        <taxon>Arthropoda</taxon>
        <taxon>Crustacea</taxon>
        <taxon>Multicrustacea</taxon>
        <taxon>Hexanauplia</taxon>
        <taxon>Copepoda</taxon>
        <taxon>Siphonostomatoida</taxon>
        <taxon>Caligidae</taxon>
        <taxon>Lepeophtheirus</taxon>
    </lineage>
</organism>
<dbReference type="EC" id="4.6.1.19" evidence="3"/>
<dbReference type="OrthoDB" id="435754at2759"/>
<evidence type="ECO:0000313" key="4">
    <source>
        <dbReference type="Proteomes" id="UP000675881"/>
    </source>
</evidence>
<dbReference type="GO" id="GO:0006401">
    <property type="term" value="P:RNA catabolic process"/>
    <property type="evidence" value="ECO:0007669"/>
    <property type="project" value="TreeGrafter"/>
</dbReference>
<sequence length="156" mass="18021">MTSLVVVKGSKASYSDHIILSHRWPVTECIEWMQKKDGNGCNIPPTRDWIIGGLWPYRYDYNLPVYCNNSLKVDEAVLKALKGQLLTNWPSVRSDTTNVSLWREEYLAHGTCAYHLPILNSTELYFVKAMTEFRRYNMSNILTTHNIIPVKPKEIS</sequence>
<dbReference type="GO" id="GO:0005576">
    <property type="term" value="C:extracellular region"/>
    <property type="evidence" value="ECO:0007669"/>
    <property type="project" value="TreeGrafter"/>
</dbReference>
<accession>A0A7R8H4Z6</accession>
<dbReference type="PANTHER" id="PTHR11240:SF22">
    <property type="entry name" value="RIBONUCLEASE T2"/>
    <property type="match status" value="1"/>
</dbReference>
<comment type="similarity">
    <text evidence="1 2">Belongs to the RNase T2 family.</text>
</comment>
<dbReference type="AlphaFoldDB" id="A0A7R8H4Z6"/>
<dbReference type="InterPro" id="IPR036430">
    <property type="entry name" value="RNase_T2-like_sf"/>
</dbReference>
<name>A0A7R8H4Z6_LEPSM</name>
<keyword evidence="3" id="KW-0456">Lyase</keyword>
<dbReference type="GO" id="GO:0003723">
    <property type="term" value="F:RNA binding"/>
    <property type="evidence" value="ECO:0007669"/>
    <property type="project" value="InterPro"/>
</dbReference>
<protein>
    <submittedName>
        <fullName evidence="3">RNASET2</fullName>
        <ecNumber evidence="3">4.6.1.19</ecNumber>
    </submittedName>
</protein>
<evidence type="ECO:0000313" key="3">
    <source>
        <dbReference type="EMBL" id="CAF2868167.1"/>
    </source>
</evidence>
<evidence type="ECO:0000256" key="1">
    <source>
        <dbReference type="ARBA" id="ARBA00007469"/>
    </source>
</evidence>
<dbReference type="InterPro" id="IPR001568">
    <property type="entry name" value="RNase_T2-like"/>
</dbReference>
<dbReference type="GO" id="GO:0033897">
    <property type="term" value="F:ribonuclease T2 activity"/>
    <property type="evidence" value="ECO:0007669"/>
    <property type="project" value="UniProtKB-EC"/>
</dbReference>